<comment type="cofactor">
    <cofactor evidence="2">
        <name>[3Fe-4S] cluster</name>
        <dbReference type="ChEBI" id="CHEBI:21137"/>
    </cofactor>
</comment>
<comment type="catalytic activity">
    <reaction evidence="20">
        <text>2 L-glutamate + NADP(+) = L-glutamine + 2-oxoglutarate + NADPH + H(+)</text>
        <dbReference type="Rhea" id="RHEA:15501"/>
        <dbReference type="ChEBI" id="CHEBI:15378"/>
        <dbReference type="ChEBI" id="CHEBI:16810"/>
        <dbReference type="ChEBI" id="CHEBI:29985"/>
        <dbReference type="ChEBI" id="CHEBI:57783"/>
        <dbReference type="ChEBI" id="CHEBI:58349"/>
        <dbReference type="ChEBI" id="CHEBI:58359"/>
        <dbReference type="EC" id="1.4.1.13"/>
    </reaction>
</comment>
<dbReference type="CDD" id="cd00982">
    <property type="entry name" value="gltB_C"/>
    <property type="match status" value="1"/>
</dbReference>
<dbReference type="GO" id="GO:0051538">
    <property type="term" value="F:3 iron, 4 sulfur cluster binding"/>
    <property type="evidence" value="ECO:0007669"/>
    <property type="project" value="UniProtKB-KW"/>
</dbReference>
<keyword evidence="9" id="KW-0285">Flavoprotein</keyword>
<dbReference type="Pfam" id="PF14691">
    <property type="entry name" value="Fer4_20"/>
    <property type="match status" value="1"/>
</dbReference>
<evidence type="ECO:0000256" key="16">
    <source>
        <dbReference type="ARBA" id="ARBA00023014"/>
    </source>
</evidence>
<sequence length="746" mass="82479">MMKQGYLLFQLIFNLKCSNPKSRISVKLVSEVGVGVIAAGVAKGHAEHIVISGHDGGTGASSWTGIKHAGLPWELGLSETHQTLVLNNLRRRVILQTDGQLRTGRDVVIAALLGADEFGFSTAPLISLGCTMMRKCHLNTCPVGIATQDPILRKKFDGKPEYVINYFFMIAEEVRDYMAQLGFKTVKEMIGQTQCIRQCDIPLNEKTKLLDFGKILVPARSLNDGEHYGGTEEQEFGLEDRMENELVDAVKEVLEGKRKNVLMELKIGNEDRSFGTTTSYHISRKLLDAGLPEDTVFVKLKGSAGQSFGAFICRGITLELEGDANDYVGKGLSGGKIILFPSENLPESFKAEENIIAGNVCLYGATSGKAYFRGVTAERFCVRNSGAVAVCEGCGDHGCEYMTGGTVVILGATGRNFAAGMSGGIAYIYDRSSRFPSLCNTQKVDLDPLQDQDYITLKHIIQDHFHYTQSTVAKTLLENWSEAVQYFIKVIPREYKLALQHQEDEEKSGENVVQQNGETEAIEEIPSRKDSVNEITDIEESVPNEIEDKNIDKQKGFVRYKRRVNAYRPAKKRVKDWNEIYNHPKEKELKVQTARCMDCGVPFCQSKTGCPLGNVIPKWNDLVFNGQWQDALDRLLQTNNFPEFTGRVCPAPCEGACVLSINSQPVTIKSIECKIIDVAFEKGWMKPQPPQMRTNKTVAIIGSGPAGLAAAAQLNKAGHVVTVYEKNDRCGGLLMYGIPSMKIEKE</sequence>
<comment type="cofactor">
    <cofactor evidence="1">
        <name>FMN</name>
        <dbReference type="ChEBI" id="CHEBI:58210"/>
    </cofactor>
</comment>
<keyword evidence="16" id="KW-0411">Iron-sulfur</keyword>
<evidence type="ECO:0000256" key="1">
    <source>
        <dbReference type="ARBA" id="ARBA00001917"/>
    </source>
</evidence>
<dbReference type="Proteomes" id="UP001152795">
    <property type="component" value="Unassembled WGS sequence"/>
</dbReference>
<organism evidence="21 22">
    <name type="scientific">Paramuricea clavata</name>
    <name type="common">Red gorgonian</name>
    <name type="synonym">Violescent sea-whip</name>
    <dbReference type="NCBI Taxonomy" id="317549"/>
    <lineage>
        <taxon>Eukaryota</taxon>
        <taxon>Metazoa</taxon>
        <taxon>Cnidaria</taxon>
        <taxon>Anthozoa</taxon>
        <taxon>Octocorallia</taxon>
        <taxon>Malacalcyonacea</taxon>
        <taxon>Plexauridae</taxon>
        <taxon>Paramuricea</taxon>
    </lineage>
</organism>
<evidence type="ECO:0000256" key="4">
    <source>
        <dbReference type="ARBA" id="ARBA00004802"/>
    </source>
</evidence>
<protein>
    <recommendedName>
        <fullName evidence="7">glutamate synthase (NADPH)</fullName>
        <ecNumber evidence="7">1.4.1.13</ecNumber>
    </recommendedName>
</protein>
<evidence type="ECO:0000256" key="12">
    <source>
        <dbReference type="ARBA" id="ARBA00022827"/>
    </source>
</evidence>
<dbReference type="EMBL" id="CACRXK020011133">
    <property type="protein sequence ID" value="CAB4020802.1"/>
    <property type="molecule type" value="Genomic_DNA"/>
</dbReference>
<keyword evidence="11" id="KW-0479">Metal-binding</keyword>
<dbReference type="Pfam" id="PF13450">
    <property type="entry name" value="NAD_binding_8"/>
    <property type="match status" value="1"/>
</dbReference>
<keyword evidence="18" id="KW-0003">3Fe-4S</keyword>
<dbReference type="InterPro" id="IPR036188">
    <property type="entry name" value="FAD/NAD-bd_sf"/>
</dbReference>
<dbReference type="GO" id="GO:0004355">
    <property type="term" value="F:glutamate synthase (NADPH) activity"/>
    <property type="evidence" value="ECO:0007669"/>
    <property type="project" value="UniProtKB-EC"/>
</dbReference>
<name>A0A6S7JWJ9_PARCT</name>
<dbReference type="PRINTS" id="PR00419">
    <property type="entry name" value="ADXRDTASE"/>
</dbReference>
<evidence type="ECO:0000256" key="18">
    <source>
        <dbReference type="ARBA" id="ARBA00023291"/>
    </source>
</evidence>
<feature type="non-terminal residue" evidence="21">
    <location>
        <position position="1"/>
    </location>
</feature>
<keyword evidence="13" id="KW-0315">Glutamine amidotransferase</keyword>
<evidence type="ECO:0000256" key="19">
    <source>
        <dbReference type="ARBA" id="ARBA00029440"/>
    </source>
</evidence>
<dbReference type="Pfam" id="PF01493">
    <property type="entry name" value="GXGXG"/>
    <property type="match status" value="1"/>
</dbReference>
<dbReference type="PANTHER" id="PTHR43100">
    <property type="entry name" value="GLUTAMATE SYNTHASE [NADPH] SMALL CHAIN"/>
    <property type="match status" value="1"/>
</dbReference>
<evidence type="ECO:0000256" key="6">
    <source>
        <dbReference type="ARBA" id="ARBA00009716"/>
    </source>
</evidence>
<reference evidence="21" key="1">
    <citation type="submission" date="2020-04" db="EMBL/GenBank/DDBJ databases">
        <authorList>
            <person name="Alioto T."/>
            <person name="Alioto T."/>
            <person name="Gomez Garrido J."/>
        </authorList>
    </citation>
    <scope>NUCLEOTIDE SEQUENCE</scope>
    <source>
        <strain evidence="21">A484AB</strain>
    </source>
</reference>
<accession>A0A6S7JWJ9</accession>
<dbReference type="SUPFAM" id="SSF69336">
    <property type="entry name" value="Alpha subunit of glutamate synthase, C-terminal domain"/>
    <property type="match status" value="1"/>
</dbReference>
<keyword evidence="17" id="KW-0314">Glutamate biosynthesis</keyword>
<dbReference type="InterPro" id="IPR009051">
    <property type="entry name" value="Helical_ferredxn"/>
</dbReference>
<evidence type="ECO:0000256" key="3">
    <source>
        <dbReference type="ARBA" id="ARBA00001974"/>
    </source>
</evidence>
<evidence type="ECO:0000256" key="14">
    <source>
        <dbReference type="ARBA" id="ARBA00023002"/>
    </source>
</evidence>
<evidence type="ECO:0000256" key="10">
    <source>
        <dbReference type="ARBA" id="ARBA00022643"/>
    </source>
</evidence>
<dbReference type="InterPro" id="IPR002932">
    <property type="entry name" value="Glu_synthdom"/>
</dbReference>
<comment type="caution">
    <text evidence="21">The sequence shown here is derived from an EMBL/GenBank/DDBJ whole genome shotgun (WGS) entry which is preliminary data.</text>
</comment>
<dbReference type="SUPFAM" id="SSF46548">
    <property type="entry name" value="alpha-helical ferredoxin"/>
    <property type="match status" value="1"/>
</dbReference>
<dbReference type="InterPro" id="IPR013785">
    <property type="entry name" value="Aldolase_TIM"/>
</dbReference>
<dbReference type="Gene3D" id="3.20.20.70">
    <property type="entry name" value="Aldolase class I"/>
    <property type="match status" value="1"/>
</dbReference>
<dbReference type="FunFam" id="2.160.20.60:FF:000001">
    <property type="entry name" value="Glutamate synthase, large subunit"/>
    <property type="match status" value="1"/>
</dbReference>
<evidence type="ECO:0000256" key="9">
    <source>
        <dbReference type="ARBA" id="ARBA00022630"/>
    </source>
</evidence>
<dbReference type="SUPFAM" id="SSF51395">
    <property type="entry name" value="FMN-linked oxidoreductases"/>
    <property type="match status" value="1"/>
</dbReference>
<keyword evidence="10" id="KW-0288">FMN</keyword>
<comment type="pathway">
    <text evidence="19">Amino-acid biosynthesis.</text>
</comment>
<keyword evidence="15" id="KW-0408">Iron</keyword>
<dbReference type="PANTHER" id="PTHR43100:SF1">
    <property type="entry name" value="GLUTAMATE SYNTHASE [NADPH] SMALL CHAIN"/>
    <property type="match status" value="1"/>
</dbReference>
<gene>
    <name evidence="21" type="ORF">PACLA_8A043465</name>
</gene>
<dbReference type="GO" id="GO:0006537">
    <property type="term" value="P:glutamate biosynthetic process"/>
    <property type="evidence" value="ECO:0007669"/>
    <property type="project" value="UniProtKB-KW"/>
</dbReference>
<dbReference type="AlphaFoldDB" id="A0A6S7JWJ9"/>
<dbReference type="PROSITE" id="PS51379">
    <property type="entry name" value="4FE4S_FER_2"/>
    <property type="match status" value="1"/>
</dbReference>
<dbReference type="SUPFAM" id="SSF51905">
    <property type="entry name" value="FAD/NAD(P)-binding domain"/>
    <property type="match status" value="1"/>
</dbReference>
<keyword evidence="22" id="KW-1185">Reference proteome</keyword>
<dbReference type="Gene3D" id="1.10.1060.10">
    <property type="entry name" value="Alpha-helical ferredoxin"/>
    <property type="match status" value="1"/>
</dbReference>
<evidence type="ECO:0000256" key="5">
    <source>
        <dbReference type="ARBA" id="ARBA00004909"/>
    </source>
</evidence>
<comment type="pathway">
    <text evidence="4">Energy metabolism; nitrogen metabolism.</text>
</comment>
<dbReference type="OrthoDB" id="5957032at2759"/>
<evidence type="ECO:0000313" key="21">
    <source>
        <dbReference type="EMBL" id="CAB4020802.1"/>
    </source>
</evidence>
<dbReference type="EC" id="1.4.1.13" evidence="7"/>
<evidence type="ECO:0000256" key="20">
    <source>
        <dbReference type="ARBA" id="ARBA00048151"/>
    </source>
</evidence>
<comment type="cofactor">
    <cofactor evidence="3">
        <name>FAD</name>
        <dbReference type="ChEBI" id="CHEBI:57692"/>
    </cofactor>
</comment>
<dbReference type="InterPro" id="IPR051394">
    <property type="entry name" value="Glutamate_Synthase"/>
</dbReference>
<evidence type="ECO:0000256" key="17">
    <source>
        <dbReference type="ARBA" id="ARBA00023164"/>
    </source>
</evidence>
<dbReference type="Gene3D" id="3.50.50.60">
    <property type="entry name" value="FAD/NAD(P)-binding domain"/>
    <property type="match status" value="1"/>
</dbReference>
<keyword evidence="8" id="KW-0028">Amino-acid biosynthesis</keyword>
<evidence type="ECO:0000256" key="13">
    <source>
        <dbReference type="ARBA" id="ARBA00022962"/>
    </source>
</evidence>
<dbReference type="Gene3D" id="2.160.20.60">
    <property type="entry name" value="Glutamate synthase, alpha subunit, C-terminal domain"/>
    <property type="match status" value="1"/>
</dbReference>
<evidence type="ECO:0000256" key="8">
    <source>
        <dbReference type="ARBA" id="ARBA00022605"/>
    </source>
</evidence>
<dbReference type="Pfam" id="PF01645">
    <property type="entry name" value="Glu_synthase"/>
    <property type="match status" value="1"/>
</dbReference>
<comment type="pathway">
    <text evidence="5">Nitrogen metabolism.</text>
</comment>
<dbReference type="InterPro" id="IPR002489">
    <property type="entry name" value="Glu_synth_asu_C"/>
</dbReference>
<keyword evidence="12" id="KW-0274">FAD</keyword>
<dbReference type="FunFam" id="1.10.1060.10:FF:000006">
    <property type="entry name" value="Glutamate synthase (NADPH/NADH)"/>
    <property type="match status" value="1"/>
</dbReference>
<evidence type="ECO:0000256" key="11">
    <source>
        <dbReference type="ARBA" id="ARBA00022723"/>
    </source>
</evidence>
<dbReference type="UniPathway" id="UPA00045"/>
<dbReference type="InterPro" id="IPR036485">
    <property type="entry name" value="Glu_synth_asu_C_sf"/>
</dbReference>
<comment type="similarity">
    <text evidence="6">Belongs to the glutamate synthase family.</text>
</comment>
<dbReference type="InterPro" id="IPR017896">
    <property type="entry name" value="4Fe4S_Fe-S-bd"/>
</dbReference>
<dbReference type="GO" id="GO:0046872">
    <property type="term" value="F:metal ion binding"/>
    <property type="evidence" value="ECO:0007669"/>
    <property type="project" value="UniProtKB-KW"/>
</dbReference>
<dbReference type="InterPro" id="IPR028261">
    <property type="entry name" value="DPD_II"/>
</dbReference>
<evidence type="ECO:0000313" key="22">
    <source>
        <dbReference type="Proteomes" id="UP001152795"/>
    </source>
</evidence>
<dbReference type="CDD" id="cd02808">
    <property type="entry name" value="GltS_FMN"/>
    <property type="match status" value="1"/>
</dbReference>
<evidence type="ECO:0000256" key="7">
    <source>
        <dbReference type="ARBA" id="ARBA00012079"/>
    </source>
</evidence>
<evidence type="ECO:0000256" key="2">
    <source>
        <dbReference type="ARBA" id="ARBA00001927"/>
    </source>
</evidence>
<proteinExistence type="inferred from homology"/>
<keyword evidence="14" id="KW-0560">Oxidoreductase</keyword>
<evidence type="ECO:0000256" key="15">
    <source>
        <dbReference type="ARBA" id="ARBA00023004"/>
    </source>
</evidence>